<dbReference type="Pfam" id="PF18814">
    <property type="entry name" value="PBECR5"/>
    <property type="match status" value="1"/>
</dbReference>
<sequence>MATINDTNERNISTVRVTPYGIKSGSADLIASQTSEAGKKMTSAIRQGIGTQAVGTDVLSTAAVDNLNAVTGMMLNPYSPERRAARQDVVDNEHQQNVAAQNWLATFEQTIAPYVKLSDAEKRYYDRMSRVYSERGMDPAAFAEDFLTANAIANATGMSRSEVVTYADQLSDYFLGVPAERNMTWGRNIINSWHQGQRQQDMFRLQDEYRQLFVEGRDDDDPLVQRKLAEIQQLQTEIDYNTDATPHNWLVNWVSDSVAQVPYMLSGLGAGAIGAGIGAAIGSMIPVVGTKIGATVGNYLGRFISYKGGFSGNSFYEMKQAGISNETALRLSDAEGIVNALNEALLDAVSDTLVGAIGGNTLKTVLYPGIFKKLVTKGSIHNFAGQIALYMAGQGTGEFVQEATQSLTTSAFVYAAEVMDNIPHTKTTMQALNDALEEGVAGFAVGMLFGLPGAVLATTADVRTSSRLFDKAVATPSREAFINSSENVEAVKGMKLAGEHFSDTDAKSELGRMWDNAAEARLNRIKARSEVAGDNVTSKEGRRYAKRQLPPERLDGKLRSQTTVDYSDDAQKTAELKIVYGGTTPTSADSGAPYYGTVRMTVDHTRHTASIDSVSIQPGYEAQAQEMVRQAIQDNAPGYEVSWDTDVDMEVAIRDALVRSNPAGTEAGLTYPASTTTGREAELAEYSSRIRNSFQNLSDSQVNAAVHVLDTLAQHHGMSISELEQQYAGGDFFIQGDDYVAQRARGRRGAYRPLSMEQIAQGVKGVIYAGENADTSTFIHELFHFAADIDETGRRELSRAVKRMSNENASALKQFIEEHQEIFGTRQADDLIRLFSSLDENASWNSELNEAMTSLYEAWMANHDDANLTPEVKTVLQKIADFMKQVYQTIKGNAKLDADVQAGFERIMGFDGSKSTSQSGAQSQATEQSLFQDALRVDKVNSMESAYEKARPMMRQFDELVLDMARTVGLDPEATYEGFDNPAFSHPVFMRNGLKSPSSAYRKVRDELEGDWGLVKDMYGGTMVFPTYEEAQDGFTALYEKYGNMISKAKALSNAGYRDFKLTVEMPNGALFELIIMDVNTCKMKMEGPGHGLYEVQRAIRPVLRDGDNYNLTPEEHTALEDILELVEEWSVAEYSGARDYRLNPQEYMGSLARFSAISRLTAKLGYPYASRRLSDWLGSLSNILPSLSTSIRTVLVPAEVSTSLNGMSSISKYFIPDSSMQPLPTLVNLWNAPSESEDGSMLMDRRVFGLMPKTGVYDGNFENEFRATAESLLEEKNNFNNEGLPLAPNGNPSRLSLREWILVRTPSFKRWFGDWESNPEEASKIVDENGEPMLVYHGSPNEFRSFAPDMIGSTTDFGFYGKGFYFSPKETYAQGYGDFVYPVFLNIRNPFDYAILREEHFDSESFSGWYRFYYNAADIFPEDIFFYLGDEANTEFSAKRFKKEIDEAAKISDTPFADIINGSAYETLPDIVESELDVSDAELADEVSNYVKAHNLDGIIVDDEEIVALDPGQIKSIDNTGTFDPEDNDILFQSEDGRTKITPDLFVSHTLSEDNLQDAMKIGGFVMPSLGITRPDQKLFRHLAGFGSITLIGDSELGRQLVRDKAVYNRDMWSPTFPQPEYRIDKKGLEAFIDRINSHINEEKYKASHLNAYRDYDYSTPDEFATRFNHYPAKIAYLEEHGIPVAIKYKQMDTGTYSPNLLSRVKEWDKAHAEELKGNGLTVELEEQLYKDMRPYFEASLQENYGDAVISSMLKPGETIEDLIDSPFLGFTRSDMYKLFSTARRWSPERKVVDTRATEQAIEEALGEVDVRQWVHDQIKGFYTDPFIRIGKKKEPFTAVNVLRYMARQKKTGNAGLFYTFRTASSEAAKPLTSLSALHAAENLLGETSDFDFDQESFRLSRFVTEAEGPAFVIENVTDELGKYLASNSSRNEADMKRRLEPLGFKNLTDEIVNNITDVAEWARTAPRPYFEAKPKRILQLSDFRAAVISDTISEGTVQALEDAGLNVIRSSRDDMALSVTDYVQENAKGLLFQSTYPADYRINPKKWIKMTAEEREQYSADRERFWKELEEWTASTGDAVLSFRSADAHRVHIVSQNMREDSAEHPWSVSWFTRSRDGNTYEPFGHQTYATKWEAVKEQASERLSFVKESELYFQDDIPYSSRFTGNFTRVTNRIQDEFDEMDREINEQAWQDYQSSMTGKDGNHFDIDESMSATNIHLLKGESDIRKWIEDSWWIDENGDIITNEAEYNAYLERYVRPYLKGRFANLFSHHDELTIGQFIDMMKPSVVLDAETDAGRDAQFLEALKDEETFRRLFGLLGEIYYLDTSLTNGQYTEVFEKVNGKMRPTKKLETWPYIDYNDRRALQTRLQSIVDNPTVISVMRQSLKNEQFSSSSQSVKGRAMKAISEDVRLYRNMIANILGLEELRPKNLTDNNSAALPAREEMDAMSLSRLKSVLTNNNIDAVLSAAQDSAGDSQSYSELANVALLLKTRLSEADNTIETLRGKDNELAAALEERDDIFRSIENWLESVASTLGISNTSGSGKRKNEIRNILYDLNGEKRYQLEATAKGSRERGKAIGARAGSREWLKDMVIFYPQLKPTEYTSSRDYDAKLRANIDAWRAQLLAEAKAVTPNNVSYLVGRIREAVVKQNSELNVIKGSLSKLLIEATETVNLAKGSKIDSETGTTADGFTIGDTGSRVEVGASNEGEDTASTDDSPIDETIGIPRLTGSEDSKDSQLVEALQDDTVIREVMKRYGTHQQNRIDSSQAYDDETGASAARWTEGNISDEDVEDFRAEVTSSPRLYRRQFSSILARPDMAVRQQGGLPAIDVPEADGGSTGARARRTVSRQAEGIDETTRQAMSNGSETLEGNVEKQLKQIGDAIREIRAQVARDQKKIDARNEKIASLKSDIASKNRQVRSLENRIRKMDEQDSETIDSLEQELKDLRTVVHGLELQISAEERHAETEKRNLEARNARLKERQQEEREYRKLRDYKMKLARSIFRKWTRSVDFRTVAPMMQYIRQALDPAFRRDWAQDPITGTGTLDINELRELYAGIETGEITDIDRDELKARLGARLYNRISGEGAKPLNDWTVEELEQLKDRLDEVWEEGRLIQRAKDEAKRSRRRSLRDDILQSVKSNPKYRDEPELTGTSESTERRRSLKTEMQGNYYATKRMQELTYYIDGGNGQRGTAYDLLVEQVRTMLDNEYRNEQRRMKPFEEAMENYRQWLKDNGIKESADEILYHKQYEVNLGDRTVHYNLSALAYIYLSQFNQKARDAVAYGSLISPQEKGHISAEEPDRRVADFGGVNQHILGDDEIEGIGTMRYKAALERATAVINETGAISIVDAIRDDLWSKDNAQRLFDFSLDVFNQPVVLENHYLFVHRLDAQGNRPETIKDFSMAAGQALESIEKGFLEEKRTIAPANQMPANLDLFGGWIESMQQQEHLLAGGRLLSDLRATFETNREVMDVIRRAFGDSMVTELRDYIAHVADPHYSDVRNDVSRVINFLRGSVSTAYLGFKLSSVLVQIPTSLAPFFGSVKTGSMLKSSIQMIAHPVRTWNFITERSVRMERRTPTIMLEDIQKEARRQGRGRLARTWSRFNEVGMAGLEWVDKMTVGTGWLAKYYDVLDRNIADGMDTEAAETAAIRAADDLVYEVQPVSDKTEVARLFRSSNSLLKMFLQFQQSMNVVFNNVTTDTHQQWRNRSNDSEVVKRIVGRLVGYIGAGMILGLVQQGFDDDDDDLDRLGKIAYWGVSQGVDSIPVVGSIASGITSAILTGQFDSYTMEENILPFASDLGSYAARLITALRSEDGPDAQRALSALEGIALSLGTAIGAPTSTIKQIIRSIEQESFMPMLGRY</sequence>
<feature type="coiled-coil region" evidence="1">
    <location>
        <begin position="2908"/>
        <end position="2992"/>
    </location>
</feature>
<evidence type="ECO:0000313" key="6">
    <source>
        <dbReference type="Proteomes" id="UP000823633"/>
    </source>
</evidence>
<feature type="compositionally biased region" description="Acidic residues" evidence="2">
    <location>
        <begin position="2710"/>
        <end position="2722"/>
    </location>
</feature>
<reference evidence="5" key="1">
    <citation type="submission" date="2020-10" db="EMBL/GenBank/DDBJ databases">
        <authorList>
            <person name="Gilroy R."/>
        </authorList>
    </citation>
    <scope>NUCLEOTIDE SEQUENCE</scope>
    <source>
        <strain evidence="5">11167</strain>
    </source>
</reference>
<evidence type="ECO:0000259" key="4">
    <source>
        <dbReference type="Pfam" id="PF18814"/>
    </source>
</evidence>
<protein>
    <recommendedName>
        <fullName evidence="7">Large polyvalent protein associated domain-containing protein</fullName>
    </recommendedName>
</protein>
<organism evidence="5 6">
    <name type="scientific">Candidatus Aphodenecus pullistercoris</name>
    <dbReference type="NCBI Taxonomy" id="2840669"/>
    <lineage>
        <taxon>Bacteria</taxon>
        <taxon>Pseudomonadati</taxon>
        <taxon>Spirochaetota</taxon>
        <taxon>Spirochaetia</taxon>
        <taxon>Spirochaetales</taxon>
        <taxon>Candidatus Aphodenecus</taxon>
    </lineage>
</organism>
<proteinExistence type="predicted"/>
<dbReference type="InterPro" id="IPR049522">
    <property type="entry name" value="ART-PolyVal_dom"/>
</dbReference>
<feature type="region of interest" description="Disordered" evidence="2">
    <location>
        <begin position="3124"/>
        <end position="3172"/>
    </location>
</feature>
<evidence type="ECO:0000256" key="1">
    <source>
        <dbReference type="SAM" id="Coils"/>
    </source>
</evidence>
<dbReference type="EMBL" id="JADIMU010000016">
    <property type="protein sequence ID" value="MBO8442622.1"/>
    <property type="molecule type" value="Genomic_DNA"/>
</dbReference>
<keyword evidence="1" id="KW-0175">Coiled coil</keyword>
<evidence type="ECO:0008006" key="7">
    <source>
        <dbReference type="Google" id="ProtNLM"/>
    </source>
</evidence>
<dbReference type="InterPro" id="IPR040998">
    <property type="entry name" value="PBECR5"/>
</dbReference>
<feature type="domain" description="ART-PolyVal-like" evidence="3">
    <location>
        <begin position="1328"/>
        <end position="1522"/>
    </location>
</feature>
<accession>A0A9D9HAR0</accession>
<name>A0A9D9HAR0_9SPIR</name>
<comment type="caution">
    <text evidence="5">The sequence shown here is derived from an EMBL/GenBank/DDBJ whole genome shotgun (WGS) entry which is preliminary data.</text>
</comment>
<feature type="domain" description="Barnase-EndoU-ColicinE5/D-RelE like" evidence="4">
    <location>
        <begin position="1533"/>
        <end position="1635"/>
    </location>
</feature>
<gene>
    <name evidence="5" type="ORF">IAC42_02520</name>
</gene>
<feature type="region of interest" description="Disordered" evidence="2">
    <location>
        <begin position="2683"/>
        <end position="2741"/>
    </location>
</feature>
<feature type="region of interest" description="Disordered" evidence="2">
    <location>
        <begin position="2831"/>
        <end position="2850"/>
    </location>
</feature>
<reference evidence="5" key="2">
    <citation type="journal article" date="2021" name="PeerJ">
        <title>Extensive microbial diversity within the chicken gut microbiome revealed by metagenomics and culture.</title>
        <authorList>
            <person name="Gilroy R."/>
            <person name="Ravi A."/>
            <person name="Getino M."/>
            <person name="Pursley I."/>
            <person name="Horton D.L."/>
            <person name="Alikhan N.F."/>
            <person name="Baker D."/>
            <person name="Gharbi K."/>
            <person name="Hall N."/>
            <person name="Watson M."/>
            <person name="Adriaenssens E.M."/>
            <person name="Foster-Nyarko E."/>
            <person name="Jarju S."/>
            <person name="Secka A."/>
            <person name="Antonio M."/>
            <person name="Oren A."/>
            <person name="Chaudhuri R.R."/>
            <person name="La Ragione R."/>
            <person name="Hildebrand F."/>
            <person name="Pallen M.J."/>
        </authorList>
    </citation>
    <scope>NUCLEOTIDE SEQUENCE</scope>
    <source>
        <strain evidence="5">11167</strain>
    </source>
</reference>
<evidence type="ECO:0000256" key="2">
    <source>
        <dbReference type="SAM" id="MobiDB-lite"/>
    </source>
</evidence>
<dbReference type="Gene3D" id="1.10.287.1490">
    <property type="match status" value="1"/>
</dbReference>
<evidence type="ECO:0000313" key="5">
    <source>
        <dbReference type="EMBL" id="MBO8442622.1"/>
    </source>
</evidence>
<dbReference type="Pfam" id="PF18760">
    <property type="entry name" value="ART-PolyVal"/>
    <property type="match status" value="1"/>
</dbReference>
<dbReference type="Proteomes" id="UP000823633">
    <property type="component" value="Unassembled WGS sequence"/>
</dbReference>
<evidence type="ECO:0000259" key="3">
    <source>
        <dbReference type="Pfam" id="PF18760"/>
    </source>
</evidence>